<dbReference type="InterPro" id="IPR032630">
    <property type="entry name" value="P_typ_ATPase_c"/>
</dbReference>
<evidence type="ECO:0000256" key="15">
    <source>
        <dbReference type="PIRSR" id="PIRSR606539-1"/>
    </source>
</evidence>
<dbReference type="GO" id="GO:1990531">
    <property type="term" value="C:phospholipid-translocating ATPase complex"/>
    <property type="evidence" value="ECO:0007669"/>
    <property type="project" value="UniProtKB-ARBA"/>
</dbReference>
<keyword evidence="12 18" id="KW-0472">Membrane</keyword>
<feature type="domain" description="P-type ATPase N-terminal" evidence="21">
    <location>
        <begin position="42"/>
        <end position="101"/>
    </location>
</feature>
<feature type="binding site" evidence="16">
    <location>
        <position position="829"/>
    </location>
    <ligand>
        <name>ATP</name>
        <dbReference type="ChEBI" id="CHEBI:30616"/>
    </ligand>
</feature>
<dbReference type="GO" id="GO:0005886">
    <property type="term" value="C:plasma membrane"/>
    <property type="evidence" value="ECO:0007669"/>
    <property type="project" value="TreeGrafter"/>
</dbReference>
<keyword evidence="9 17" id="KW-0460">Magnesium</keyword>
<dbReference type="Pfam" id="PF16212">
    <property type="entry name" value="PhoLip_ATPase_C"/>
    <property type="match status" value="1"/>
</dbReference>
<dbReference type="SUPFAM" id="SSF56784">
    <property type="entry name" value="HAD-like"/>
    <property type="match status" value="1"/>
</dbReference>
<evidence type="ECO:0000256" key="13">
    <source>
        <dbReference type="ARBA" id="ARBA00034036"/>
    </source>
</evidence>
<dbReference type="InterPro" id="IPR023299">
    <property type="entry name" value="ATPase_P-typ_cyto_dom_N"/>
</dbReference>
<dbReference type="SFLD" id="SFLDG00002">
    <property type="entry name" value="C1.7:_P-type_atpase_like"/>
    <property type="match status" value="1"/>
</dbReference>
<dbReference type="NCBIfam" id="TIGR01652">
    <property type="entry name" value="ATPase-Plipid"/>
    <property type="match status" value="2"/>
</dbReference>
<feature type="active site" description="4-aspartylphosphate intermediate" evidence="15">
    <location>
        <position position="417"/>
    </location>
</feature>
<dbReference type="Pfam" id="PF16209">
    <property type="entry name" value="PhoLip_ATPase_N"/>
    <property type="match status" value="1"/>
</dbReference>
<comment type="catalytic activity">
    <reaction evidence="14">
        <text>a beta-D-glucosyl-(1&lt;-&gt;1')-N-acylsphing-4-enine(out) + ATP + H2O = a beta-D-glucosyl-(1&lt;-&gt;1')-N-acylsphing-4-enine(in) + ADP + phosphate + H(+)</text>
        <dbReference type="Rhea" id="RHEA:66036"/>
        <dbReference type="ChEBI" id="CHEBI:15377"/>
        <dbReference type="ChEBI" id="CHEBI:15378"/>
        <dbReference type="ChEBI" id="CHEBI:22801"/>
        <dbReference type="ChEBI" id="CHEBI:30616"/>
        <dbReference type="ChEBI" id="CHEBI:43474"/>
        <dbReference type="ChEBI" id="CHEBI:456216"/>
    </reaction>
    <physiologicalReaction direction="left-to-right" evidence="14">
        <dbReference type="Rhea" id="RHEA:66037"/>
    </physiologicalReaction>
</comment>
<comment type="subcellular location">
    <subcellularLocation>
        <location evidence="2">Endoplasmic reticulum membrane</location>
        <topology evidence="2">Multi-pass membrane protein</topology>
    </subcellularLocation>
    <subcellularLocation>
        <location evidence="18">Membrane</location>
        <topology evidence="18">Multi-pass membrane protein</topology>
    </subcellularLocation>
</comment>
<dbReference type="GO" id="GO:0016887">
    <property type="term" value="F:ATP hydrolysis activity"/>
    <property type="evidence" value="ECO:0007669"/>
    <property type="project" value="InterPro"/>
</dbReference>
<dbReference type="InterPro" id="IPR006539">
    <property type="entry name" value="P-type_ATPase_IV"/>
</dbReference>
<feature type="binding site" evidence="16">
    <location>
        <position position="417"/>
    </location>
    <ligand>
        <name>ATP</name>
        <dbReference type="ChEBI" id="CHEBI:30616"/>
    </ligand>
</feature>
<dbReference type="PROSITE" id="PS00154">
    <property type="entry name" value="ATPASE_E1_E2"/>
    <property type="match status" value="1"/>
</dbReference>
<evidence type="ECO:0000256" key="12">
    <source>
        <dbReference type="ARBA" id="ARBA00023136"/>
    </source>
</evidence>
<evidence type="ECO:0000256" key="6">
    <source>
        <dbReference type="ARBA" id="ARBA00022741"/>
    </source>
</evidence>
<feature type="transmembrane region" description="Helical" evidence="18">
    <location>
        <begin position="1206"/>
        <end position="1225"/>
    </location>
</feature>
<keyword evidence="4 18" id="KW-0812">Transmembrane</keyword>
<dbReference type="STRING" id="333673.A0A3M0J986"/>
<feature type="transmembrane region" description="Helical" evidence="18">
    <location>
        <begin position="1136"/>
        <end position="1154"/>
    </location>
</feature>
<feature type="transmembrane region" description="Helical" evidence="18">
    <location>
        <begin position="78"/>
        <end position="97"/>
    </location>
</feature>
<dbReference type="GO" id="GO:0045332">
    <property type="term" value="P:phospholipid translocation"/>
    <property type="evidence" value="ECO:0007669"/>
    <property type="project" value="TreeGrafter"/>
</dbReference>
<dbReference type="InterPro" id="IPR044492">
    <property type="entry name" value="P_typ_ATPase_HD_dom"/>
</dbReference>
<feature type="signal peptide" evidence="20">
    <location>
        <begin position="1"/>
        <end position="16"/>
    </location>
</feature>
<dbReference type="GO" id="GO:0005524">
    <property type="term" value="F:ATP binding"/>
    <property type="evidence" value="ECO:0007669"/>
    <property type="project" value="UniProtKB-UniRule"/>
</dbReference>
<feature type="transmembrane region" description="Helical" evidence="18">
    <location>
        <begin position="1022"/>
        <end position="1041"/>
    </location>
</feature>
<comment type="caution">
    <text evidence="23">The sequence shown here is derived from an EMBL/GenBank/DDBJ whole genome shotgun (WGS) entry which is preliminary data.</text>
</comment>
<comment type="cofactor">
    <cofactor evidence="1 17">
        <name>Mg(2+)</name>
        <dbReference type="ChEBI" id="CHEBI:18420"/>
    </cofactor>
</comment>
<feature type="binding site" evidence="16">
    <location>
        <position position="944"/>
    </location>
    <ligand>
        <name>ATP</name>
        <dbReference type="ChEBI" id="CHEBI:30616"/>
    </ligand>
</feature>
<keyword evidence="8 16" id="KW-0067">ATP-binding</keyword>
<evidence type="ECO:0000256" key="18">
    <source>
        <dbReference type="RuleBase" id="RU362033"/>
    </source>
</evidence>
<feature type="binding site" evidence="16">
    <location>
        <position position="703"/>
    </location>
    <ligand>
        <name>ATP</name>
        <dbReference type="ChEBI" id="CHEBI:30616"/>
    </ligand>
</feature>
<feature type="binding site" evidence="16">
    <location>
        <position position="938"/>
    </location>
    <ligand>
        <name>ATP</name>
        <dbReference type="ChEBI" id="CHEBI:30616"/>
    </ligand>
</feature>
<feature type="binding site" evidence="16">
    <location>
        <position position="679"/>
    </location>
    <ligand>
        <name>ATP</name>
        <dbReference type="ChEBI" id="CHEBI:30616"/>
    </ligand>
</feature>
<dbReference type="FunFam" id="2.70.150.10:FF:000022">
    <property type="entry name" value="Phospholipid-transporting ATPase"/>
    <property type="match status" value="1"/>
</dbReference>
<dbReference type="InterPro" id="IPR018303">
    <property type="entry name" value="ATPase_P-typ_P_site"/>
</dbReference>
<feature type="transmembrane region" description="Helical" evidence="18">
    <location>
        <begin position="1161"/>
        <end position="1184"/>
    </location>
</feature>
<feature type="binding site" evidence="16">
    <location>
        <position position="968"/>
    </location>
    <ligand>
        <name>ATP</name>
        <dbReference type="ChEBI" id="CHEBI:30616"/>
    </ligand>
</feature>
<dbReference type="GO" id="GO:0140351">
    <property type="term" value="F:glycosylceramide flippase activity"/>
    <property type="evidence" value="ECO:0007669"/>
    <property type="project" value="UniProtKB-ARBA"/>
</dbReference>
<dbReference type="Gene3D" id="2.70.150.10">
    <property type="entry name" value="Calcium-transporting ATPase, cytoplasmic transduction domain A"/>
    <property type="match status" value="1"/>
</dbReference>
<dbReference type="InterPro" id="IPR008250">
    <property type="entry name" value="ATPase_P-typ_transduc_dom_A_sf"/>
</dbReference>
<keyword evidence="7" id="KW-0256">Endoplasmic reticulum</keyword>
<dbReference type="OrthoDB" id="377733at2759"/>
<feature type="binding site" evidence="16">
    <location>
        <position position="827"/>
    </location>
    <ligand>
        <name>ATP</name>
        <dbReference type="ChEBI" id="CHEBI:30616"/>
    </ligand>
</feature>
<keyword evidence="6 16" id="KW-0547">Nucleotide-binding</keyword>
<evidence type="ECO:0000256" key="1">
    <source>
        <dbReference type="ARBA" id="ARBA00001946"/>
    </source>
</evidence>
<evidence type="ECO:0000256" key="20">
    <source>
        <dbReference type="SAM" id="SignalP"/>
    </source>
</evidence>
<feature type="chain" id="PRO_5018130928" description="Phospholipid-transporting ATPase" evidence="20">
    <location>
        <begin position="17"/>
        <end position="1387"/>
    </location>
</feature>
<dbReference type="CDD" id="cd02073">
    <property type="entry name" value="P-type_ATPase_APLT_Dnf-like"/>
    <property type="match status" value="1"/>
</dbReference>
<evidence type="ECO:0000256" key="16">
    <source>
        <dbReference type="PIRSR" id="PIRSR606539-2"/>
    </source>
</evidence>
<feature type="binding site" evidence="16">
    <location>
        <position position="747"/>
    </location>
    <ligand>
        <name>ATP</name>
        <dbReference type="ChEBI" id="CHEBI:30616"/>
    </ligand>
</feature>
<evidence type="ECO:0000259" key="21">
    <source>
        <dbReference type="Pfam" id="PF16209"/>
    </source>
</evidence>
<feature type="binding site" evidence="16">
    <location>
        <position position="637"/>
    </location>
    <ligand>
        <name>ATP</name>
        <dbReference type="ChEBI" id="CHEBI:30616"/>
    </ligand>
</feature>
<dbReference type="FunFam" id="3.40.50.1000:FF:000001">
    <property type="entry name" value="Phospholipid-transporting ATPase IC"/>
    <property type="match status" value="1"/>
</dbReference>
<evidence type="ECO:0000313" key="24">
    <source>
        <dbReference type="Proteomes" id="UP000269221"/>
    </source>
</evidence>
<proteinExistence type="inferred from homology"/>
<feature type="transmembrane region" description="Helical" evidence="18">
    <location>
        <begin position="1098"/>
        <end position="1124"/>
    </location>
</feature>
<dbReference type="Pfam" id="PF13246">
    <property type="entry name" value="Cation_ATPase"/>
    <property type="match status" value="1"/>
</dbReference>
<evidence type="ECO:0000256" key="10">
    <source>
        <dbReference type="ARBA" id="ARBA00022967"/>
    </source>
</evidence>
<evidence type="ECO:0000256" key="9">
    <source>
        <dbReference type="ARBA" id="ARBA00022842"/>
    </source>
</evidence>
<dbReference type="SFLD" id="SFLDF00027">
    <property type="entry name" value="p-type_atpase"/>
    <property type="match status" value="1"/>
</dbReference>
<evidence type="ECO:0000259" key="22">
    <source>
        <dbReference type="Pfam" id="PF16212"/>
    </source>
</evidence>
<dbReference type="InterPro" id="IPR036412">
    <property type="entry name" value="HAD-like_sf"/>
</dbReference>
<feature type="compositionally biased region" description="Basic residues" evidence="19">
    <location>
        <begin position="498"/>
        <end position="507"/>
    </location>
</feature>
<feature type="binding site" evidence="17">
    <location>
        <position position="419"/>
    </location>
    <ligand>
        <name>Mg(2+)</name>
        <dbReference type="ChEBI" id="CHEBI:18420"/>
    </ligand>
</feature>
<dbReference type="Proteomes" id="UP000269221">
    <property type="component" value="Unassembled WGS sequence"/>
</dbReference>
<feature type="binding site" evidence="16">
    <location>
        <position position="967"/>
    </location>
    <ligand>
        <name>ATP</name>
        <dbReference type="ChEBI" id="CHEBI:30616"/>
    </ligand>
</feature>
<dbReference type="FunFam" id="3.40.1110.10:FF:000009">
    <property type="entry name" value="Phospholipid-transporting ATPase"/>
    <property type="match status" value="1"/>
</dbReference>
<organism evidence="23 24">
    <name type="scientific">Hirundo rustica rustica</name>
    <dbReference type="NCBI Taxonomy" id="333673"/>
    <lineage>
        <taxon>Eukaryota</taxon>
        <taxon>Metazoa</taxon>
        <taxon>Chordata</taxon>
        <taxon>Craniata</taxon>
        <taxon>Vertebrata</taxon>
        <taxon>Euteleostomi</taxon>
        <taxon>Archelosauria</taxon>
        <taxon>Archosauria</taxon>
        <taxon>Dinosauria</taxon>
        <taxon>Saurischia</taxon>
        <taxon>Theropoda</taxon>
        <taxon>Coelurosauria</taxon>
        <taxon>Aves</taxon>
        <taxon>Neognathae</taxon>
        <taxon>Neoaves</taxon>
        <taxon>Telluraves</taxon>
        <taxon>Australaves</taxon>
        <taxon>Passeriformes</taxon>
        <taxon>Sylvioidea</taxon>
        <taxon>Hirundinidae</taxon>
        <taxon>Hirundo</taxon>
    </lineage>
</organism>
<feature type="compositionally biased region" description="Polar residues" evidence="19">
    <location>
        <begin position="513"/>
        <end position="523"/>
    </location>
</feature>
<feature type="binding site" evidence="16">
    <location>
        <position position="828"/>
    </location>
    <ligand>
        <name>ATP</name>
        <dbReference type="ChEBI" id="CHEBI:30616"/>
    </ligand>
</feature>
<dbReference type="SUPFAM" id="SSF81665">
    <property type="entry name" value="Calcium ATPase, transmembrane domain M"/>
    <property type="match status" value="1"/>
</dbReference>
<feature type="region of interest" description="Disordered" evidence="19">
    <location>
        <begin position="1336"/>
        <end position="1373"/>
    </location>
</feature>
<feature type="compositionally biased region" description="Acidic residues" evidence="19">
    <location>
        <begin position="579"/>
        <end position="588"/>
    </location>
</feature>
<dbReference type="NCBIfam" id="TIGR01494">
    <property type="entry name" value="ATPase_P-type"/>
    <property type="match status" value="2"/>
</dbReference>
<feature type="transmembrane region" description="Helical" evidence="18">
    <location>
        <begin position="1053"/>
        <end position="1074"/>
    </location>
</feature>
<dbReference type="SUPFAM" id="SSF81660">
    <property type="entry name" value="Metal cation-transporting ATPase, ATP-binding domain N"/>
    <property type="match status" value="1"/>
</dbReference>
<evidence type="ECO:0000256" key="19">
    <source>
        <dbReference type="SAM" id="MobiDB-lite"/>
    </source>
</evidence>
<dbReference type="Gene3D" id="1.20.1110.10">
    <property type="entry name" value="Calcium-transporting ATPase, transmembrane domain"/>
    <property type="match status" value="1"/>
</dbReference>
<dbReference type="SUPFAM" id="SSF81653">
    <property type="entry name" value="Calcium ATPase, transduction domain A"/>
    <property type="match status" value="1"/>
</dbReference>
<feature type="transmembrane region" description="Helical" evidence="18">
    <location>
        <begin position="299"/>
        <end position="321"/>
    </location>
</feature>
<accession>A0A3M0J986</accession>
<evidence type="ECO:0000256" key="11">
    <source>
        <dbReference type="ARBA" id="ARBA00022989"/>
    </source>
</evidence>
<feature type="domain" description="P-type ATPase C-terminal" evidence="22">
    <location>
        <begin position="990"/>
        <end position="1233"/>
    </location>
</feature>
<sequence length="1387" mass="157417">MLPLVVVLLASMTKDAIEDYRKYQYDKTINFTKTRVYDNKKWKENPNRFYDSNEIKTTKYTILTFLPKNIYEQFHRFANIYFVFIALLNFVPVVNAFQPEVSLIPICVIMAMTAIKDAWEDFRRYKLDKEINHMGCFIYSREERAYVEKCWKDVRVGDFVQLQCNEIIPADILLLYSSDQNGICHLETASLDGETNLKQRRVVLGFSSQDTVFEPEFFQNTIICEMPNNDLNKFKGYMEQPNHEQVGFNIENLLLRGCTIRNTEAAVGIVIYAGHETKAMLNNSGPRYKRSRIEQRMNMDIFLCVGLLFVMCLVGAVGHGIWTGNFWKHPPYDVPDSHGNFVSPVLAGFYMFLTMIILLQILIPISLYMSIELVKLGQVFLIHNDIDLYDEEADLPIQCRALTITEDLGQIQYIFSDKTGTLTENKMVFRRCTVDGIEFSHQENDRRLKIQKEPDLDSEDFAKLQHFTLPPMNLERPATYKHNTMRPLRRCQSDRARFQGHTRSRSLGRRDSNQSQVAFSSPIVTIPPPVKPSGITLEKIHQIFQRLKLASLSQSFSSSQSSSQLGASFSAKNTEEPLDVLESGDNENDCSASSRGQELQDQGSTDIGTASLDEVFRSATNSSVPTDFCYEAESPDEAALVYAAQAYSFVLVSRTPEQVTVQLPQGTLLTFDILYTLGFDTVRKRMSVVVRHPLTKEIVVYTKGADSVIMDLLEDSAKGDISTERRLKRIKERTQKHLDCYARDGLRTLCIAKKVLNEDDFQKWANFRREAEAAIDNREELLIETAQHLETKLTLLGATGIEDRLQDGVPDTIVSLREAGIKIWVLTGDKQETAVNIAYSCKLLNQRDTVFTINTENKETCESLLNLTLEEVKKNYEYDKPQRKFFGIIPTSFSASEAPSPEFGLVIDGRTLNIILQGGLEEKFLELARLCRSVLCCRATPLHKSMVVKLVRRQLKVMTLSIGDGANDVSMIQAADVGIGISGQEGMQAVMASDFAISRFKHLKKLLLVHGHWCYTRLAKMVIYFFYKNVCYVNLLFWYQFFCGFSGNSMVDYWQMIFFNLFFTSVPPLLFGVLDKDVSAETLLRLPELYKNGQNSEIYNLSAFIITILDAFYQSLICFFVPYLTYKDSDIDVFSFGNPINTIALLTILLHQALEMKTWTMIQLVTIICSVALYLIFSVAYNAACLLCNPPTNPYWIMERQLKDPIFYLLCLITPVIALLPRFFISALRGTFRASLILKAEQVDKLPKGQQDLEIQKLRSRKEATSRAPVATPASNDDLDQSISHLCVSPFLNPAAALSHGDTENQGVSASHPLGRMTEEEGYYFFNRWAEEESAATDSSAGPFSGNHSLVPSRETAPGQDGGKLTKDYPNNFNYGSHRRSVSSVTL</sequence>
<name>A0A3M0J986_HIRRU</name>
<dbReference type="Gene3D" id="3.40.1110.10">
    <property type="entry name" value="Calcium-transporting ATPase, cytoplasmic domain N"/>
    <property type="match status" value="2"/>
</dbReference>
<feature type="binding site" evidence="16">
    <location>
        <position position="418"/>
    </location>
    <ligand>
        <name>ATP</name>
        <dbReference type="ChEBI" id="CHEBI:30616"/>
    </ligand>
</feature>
<dbReference type="InterPro" id="IPR023214">
    <property type="entry name" value="HAD_sf"/>
</dbReference>
<keyword evidence="5 17" id="KW-0479">Metal-binding</keyword>
<dbReference type="EC" id="7.6.2.1" evidence="18"/>
<dbReference type="SFLD" id="SFLDS00003">
    <property type="entry name" value="Haloacid_Dehalogenase"/>
    <property type="match status" value="1"/>
</dbReference>
<evidence type="ECO:0000256" key="5">
    <source>
        <dbReference type="ARBA" id="ARBA00022723"/>
    </source>
</evidence>
<comment type="catalytic activity">
    <reaction evidence="13 18">
        <text>ATP + H2O + phospholipidSide 1 = ADP + phosphate + phospholipidSide 2.</text>
        <dbReference type="EC" id="7.6.2.1"/>
    </reaction>
</comment>
<feature type="binding site" evidence="17">
    <location>
        <position position="968"/>
    </location>
    <ligand>
        <name>Mg(2+)</name>
        <dbReference type="ChEBI" id="CHEBI:18420"/>
    </ligand>
</feature>
<evidence type="ECO:0000313" key="23">
    <source>
        <dbReference type="EMBL" id="RMB96820.1"/>
    </source>
</evidence>
<protein>
    <recommendedName>
        <fullName evidence="18">Phospholipid-transporting ATPase</fullName>
        <ecNumber evidence="18">7.6.2.1</ecNumber>
    </recommendedName>
</protein>
<keyword evidence="11 18" id="KW-1133">Transmembrane helix</keyword>
<feature type="binding site" evidence="17">
    <location>
        <position position="417"/>
    </location>
    <ligand>
        <name>Mg(2+)</name>
        <dbReference type="ChEBI" id="CHEBI:18420"/>
    </ligand>
</feature>
<keyword evidence="24" id="KW-1185">Reference proteome</keyword>
<evidence type="ECO:0000256" key="17">
    <source>
        <dbReference type="PIRSR" id="PIRSR606539-3"/>
    </source>
</evidence>
<dbReference type="GO" id="GO:0005789">
    <property type="term" value="C:endoplasmic reticulum membrane"/>
    <property type="evidence" value="ECO:0007669"/>
    <property type="project" value="UniProtKB-SubCell"/>
</dbReference>
<evidence type="ECO:0000256" key="3">
    <source>
        <dbReference type="ARBA" id="ARBA00008109"/>
    </source>
</evidence>
<dbReference type="EMBL" id="QRBI01000172">
    <property type="protein sequence ID" value="RMB96820.1"/>
    <property type="molecule type" value="Genomic_DNA"/>
</dbReference>
<feature type="region of interest" description="Disordered" evidence="19">
    <location>
        <begin position="485"/>
        <end position="525"/>
    </location>
</feature>
<keyword evidence="20" id="KW-0732">Signal</keyword>
<dbReference type="InterPro" id="IPR032631">
    <property type="entry name" value="P-type_ATPase_N"/>
</dbReference>
<feature type="transmembrane region" description="Helical" evidence="18">
    <location>
        <begin position="341"/>
        <end position="363"/>
    </location>
</feature>
<dbReference type="Gene3D" id="3.40.50.1000">
    <property type="entry name" value="HAD superfamily/HAD-like"/>
    <property type="match status" value="2"/>
</dbReference>
<feature type="binding site" evidence="17">
    <location>
        <position position="964"/>
    </location>
    <ligand>
        <name>Mg(2+)</name>
        <dbReference type="ChEBI" id="CHEBI:18420"/>
    </ligand>
</feature>
<dbReference type="PANTHER" id="PTHR24092:SF79">
    <property type="entry name" value="PHOSPHOLIPID-TRANSPORTING ATPASE VB"/>
    <property type="match status" value="1"/>
</dbReference>
<keyword evidence="10 18" id="KW-1278">Translocase</keyword>
<gene>
    <name evidence="23" type="ORF">DUI87_26887</name>
</gene>
<dbReference type="PRINTS" id="PR00119">
    <property type="entry name" value="CATATPASE"/>
</dbReference>
<feature type="region of interest" description="Disordered" evidence="19">
    <location>
        <begin position="579"/>
        <end position="604"/>
    </location>
</feature>
<dbReference type="InterPro" id="IPR001757">
    <property type="entry name" value="P_typ_ATPase"/>
</dbReference>
<reference evidence="23 24" key="1">
    <citation type="submission" date="2018-07" db="EMBL/GenBank/DDBJ databases">
        <title>A high quality draft genome assembly of the barn swallow (H. rustica rustica).</title>
        <authorList>
            <person name="Formenti G."/>
            <person name="Chiara M."/>
            <person name="Poveda L."/>
            <person name="Francoijs K.-J."/>
            <person name="Bonisoli-Alquati A."/>
            <person name="Canova L."/>
            <person name="Gianfranceschi L."/>
            <person name="Horner D.S."/>
            <person name="Saino N."/>
        </authorList>
    </citation>
    <scope>NUCLEOTIDE SEQUENCE [LARGE SCALE GENOMIC DNA]</scope>
    <source>
        <strain evidence="23">Chelidonia</strain>
        <tissue evidence="23">Blood</tissue>
    </source>
</reference>
<feature type="compositionally biased region" description="Polar residues" evidence="19">
    <location>
        <begin position="589"/>
        <end position="604"/>
    </location>
</feature>
<dbReference type="PANTHER" id="PTHR24092">
    <property type="entry name" value="PROBABLE PHOSPHOLIPID-TRANSPORTING ATPASE"/>
    <property type="match status" value="1"/>
</dbReference>
<evidence type="ECO:0000256" key="14">
    <source>
        <dbReference type="ARBA" id="ARBA00050913"/>
    </source>
</evidence>
<feature type="binding site" evidence="16">
    <location>
        <position position="419"/>
    </location>
    <ligand>
        <name>ATP</name>
        <dbReference type="ChEBI" id="CHEBI:30616"/>
    </ligand>
</feature>
<dbReference type="GO" id="GO:0000287">
    <property type="term" value="F:magnesium ion binding"/>
    <property type="evidence" value="ECO:0007669"/>
    <property type="project" value="UniProtKB-UniRule"/>
</dbReference>
<evidence type="ECO:0000256" key="8">
    <source>
        <dbReference type="ARBA" id="ARBA00022840"/>
    </source>
</evidence>
<evidence type="ECO:0000256" key="4">
    <source>
        <dbReference type="ARBA" id="ARBA00022692"/>
    </source>
</evidence>
<dbReference type="FunFam" id="3.40.50.1000:FF:000023">
    <property type="entry name" value="Phospholipid-transporting ATPase"/>
    <property type="match status" value="1"/>
</dbReference>
<evidence type="ECO:0000256" key="2">
    <source>
        <dbReference type="ARBA" id="ARBA00004477"/>
    </source>
</evidence>
<comment type="similarity">
    <text evidence="3 18">Belongs to the cation transport ATPase (P-type) (TC 3.A.3) family. Type IV subfamily.</text>
</comment>
<evidence type="ECO:0000256" key="7">
    <source>
        <dbReference type="ARBA" id="ARBA00022824"/>
    </source>
</evidence>
<dbReference type="InterPro" id="IPR023298">
    <property type="entry name" value="ATPase_P-typ_TM_dom_sf"/>
</dbReference>